<dbReference type="Proteomes" id="UP000253226">
    <property type="component" value="Unassembled WGS sequence"/>
</dbReference>
<dbReference type="EMBL" id="JPWF01000001">
    <property type="protein sequence ID" value="RCK39817.1"/>
    <property type="molecule type" value="Genomic_DNA"/>
</dbReference>
<dbReference type="AlphaFoldDB" id="A0A367WEL6"/>
<comment type="caution">
    <text evidence="1">The sequence shown here is derived from an EMBL/GenBank/DDBJ whole genome shotgun (WGS) entry which is preliminary data.</text>
</comment>
<evidence type="ECO:0000313" key="2">
    <source>
        <dbReference type="Proteomes" id="UP000253226"/>
    </source>
</evidence>
<accession>A0A367WEL6</accession>
<dbReference type="RefSeq" id="WP_147250692.1">
    <property type="nucleotide sequence ID" value="NZ_JPWF01000001.1"/>
</dbReference>
<dbReference type="OrthoDB" id="5470544at2"/>
<sequence>MRHFLRLTPFALVPAVLASPAYGFDGLDDIEISQSIKSTGTMFKSDTADGVENNAYEASLHYSAKTDLYLTDTLSMVLSGYVHGASHTEISGAFVGPNNSKSRSPYGDLIEAGVRWDGDDSTIKIGKWKQNYEFAERLTLLNRYNLGDYTVPLNNVNTGNWLVQWQRFFDEGNLNVTVMPYHPATGQPYKYGRWGGADSNGSLDSKYTIGGKEYTYKEENLTTDKPDLTLIWEGSAELFDYAIGASRAQSLYSVSKEGEVVGERYTVYPYATSVFGGISWPLDSVRLFMEAYYQNTDDGIDDDFVRVNTGMAFNFYNTAERIGLEDLNASLEFLADRTVEKQSNPEYSTPSSYSRPFQNALYGVVSAKLTSDWTLSQELARGFSKRDLLSMTKLTYNFDDSTRLAVQYTIFDGIRDVSLFGNWKDNDNVTMTFTKDF</sequence>
<evidence type="ECO:0000313" key="1">
    <source>
        <dbReference type="EMBL" id="RCK39817.1"/>
    </source>
</evidence>
<name>A0A367WEL6_9PROT</name>
<evidence type="ECO:0008006" key="3">
    <source>
        <dbReference type="Google" id="ProtNLM"/>
    </source>
</evidence>
<protein>
    <recommendedName>
        <fullName evidence="3">Porin</fullName>
    </recommendedName>
</protein>
<proteinExistence type="predicted"/>
<organism evidence="1 2">
    <name type="scientific">Thalassospira profundimaris</name>
    <dbReference type="NCBI Taxonomy" id="502049"/>
    <lineage>
        <taxon>Bacteria</taxon>
        <taxon>Pseudomonadati</taxon>
        <taxon>Pseudomonadota</taxon>
        <taxon>Alphaproteobacteria</taxon>
        <taxon>Rhodospirillales</taxon>
        <taxon>Thalassospiraceae</taxon>
        <taxon>Thalassospira</taxon>
    </lineage>
</organism>
<reference evidence="1 2" key="1">
    <citation type="submission" date="2014-07" db="EMBL/GenBank/DDBJ databases">
        <title>Draft genome sequence of Thalassospira profundimaris 35.</title>
        <authorList>
            <person name="Lai Q."/>
            <person name="Shao Z."/>
        </authorList>
    </citation>
    <scope>NUCLEOTIDE SEQUENCE [LARGE SCALE GENOMIC DNA]</scope>
    <source>
        <strain evidence="1 2">35</strain>
    </source>
</reference>
<gene>
    <name evidence="1" type="ORF">TH19_01875</name>
</gene>